<dbReference type="RefSeq" id="WP_413280267.1">
    <property type="nucleotide sequence ID" value="NZ_JBHFNT010000229.1"/>
</dbReference>
<feature type="compositionally biased region" description="Polar residues" evidence="1">
    <location>
        <begin position="311"/>
        <end position="323"/>
    </location>
</feature>
<sequence>MKTKNQNFSQRPITKKFRLPGNSFITFFTGISVIIGILGLTAIGFLDVFERESPIPPKALKPLLNSANSPVNIPNVNSPNLALENNSTVQQNTYLQSILGDKAQIQLVSTQRVFGKPDEVKVQMRIYRNATEVTAADRINMAATFATNSISGETYQPVDPVKQSSRIINLSSIPVGKSVDAFVVLRVPRSAIVLDIITDNVTKFKNALVGIAEPVANNLNNNSSLPPINGISGLPKTPIPGNTSYPLPSAMQNANLPDVPVARNPSDRDINNALVLAIGQNSRSAANTTSRTPTNQNTTNNSVPLPAAGNLINQEANNSTTKPNLPPPPTVINSSAKSSETTPSANVSLADKAVPTLQEHSLVLDNNNNNNEFKPGEFAQLAYGSKARVELIAVQRIPDPQSGEPNIVSVQMRISRLDEKVVDTNIIKVGDTTASNSVSQQTYKAANSLENVPLPVALKDIPQNSSIDTYVWLKIPKGVYSIDISVPETGAFKNVPIANYPEIRGQGNNAIRRRSLPDISSP</sequence>
<protein>
    <submittedName>
        <fullName evidence="3">Uncharacterized protein</fullName>
    </submittedName>
</protein>
<evidence type="ECO:0000256" key="1">
    <source>
        <dbReference type="SAM" id="MobiDB-lite"/>
    </source>
</evidence>
<dbReference type="EMBL" id="JBHFNT010000229">
    <property type="protein sequence ID" value="MFB2837931.1"/>
    <property type="molecule type" value="Genomic_DNA"/>
</dbReference>
<evidence type="ECO:0000256" key="2">
    <source>
        <dbReference type="SAM" id="Phobius"/>
    </source>
</evidence>
<accession>A0ABV4WTC8</accession>
<name>A0ABV4WTC8_9CYAN</name>
<feature type="transmembrane region" description="Helical" evidence="2">
    <location>
        <begin position="21"/>
        <end position="46"/>
    </location>
</feature>
<evidence type="ECO:0000313" key="3">
    <source>
        <dbReference type="EMBL" id="MFB2837931.1"/>
    </source>
</evidence>
<evidence type="ECO:0000313" key="4">
    <source>
        <dbReference type="Proteomes" id="UP001576780"/>
    </source>
</evidence>
<comment type="caution">
    <text evidence="3">The sequence shown here is derived from an EMBL/GenBank/DDBJ whole genome shotgun (WGS) entry which is preliminary data.</text>
</comment>
<feature type="compositionally biased region" description="Low complexity" evidence="1">
    <location>
        <begin position="287"/>
        <end position="301"/>
    </location>
</feature>
<keyword evidence="2" id="KW-1133">Transmembrane helix</keyword>
<proteinExistence type="predicted"/>
<feature type="region of interest" description="Disordered" evidence="1">
    <location>
        <begin position="281"/>
        <end position="347"/>
    </location>
</feature>
<keyword evidence="2" id="KW-0812">Transmembrane</keyword>
<keyword evidence="2" id="KW-0472">Membrane</keyword>
<dbReference type="Proteomes" id="UP001576780">
    <property type="component" value="Unassembled WGS sequence"/>
</dbReference>
<feature type="compositionally biased region" description="Polar residues" evidence="1">
    <location>
        <begin position="331"/>
        <end position="347"/>
    </location>
</feature>
<keyword evidence="4" id="KW-1185">Reference proteome</keyword>
<gene>
    <name evidence="3" type="ORF">ACE1CA_25805</name>
</gene>
<reference evidence="3 4" key="1">
    <citation type="submission" date="2024-09" db="EMBL/GenBank/DDBJ databases">
        <title>Floridaenema gen nov. (Aerosakkonemataceae, Aerosakkonematales ord. nov., Cyanobacteria) from benthic tropical and subtropical fresh waters, with the description of four new species.</title>
        <authorList>
            <person name="Moretto J.A."/>
            <person name="Berthold D.E."/>
            <person name="Lefler F.W."/>
            <person name="Huang I.-S."/>
            <person name="Laughinghouse H. IV."/>
        </authorList>
    </citation>
    <scope>NUCLEOTIDE SEQUENCE [LARGE SCALE GENOMIC DNA]</scope>
    <source>
        <strain evidence="3 4">BLCC-F167</strain>
    </source>
</reference>
<organism evidence="3 4">
    <name type="scientific">Floridaenema evergladense BLCC-F167</name>
    <dbReference type="NCBI Taxonomy" id="3153639"/>
    <lineage>
        <taxon>Bacteria</taxon>
        <taxon>Bacillati</taxon>
        <taxon>Cyanobacteriota</taxon>
        <taxon>Cyanophyceae</taxon>
        <taxon>Oscillatoriophycideae</taxon>
        <taxon>Aerosakkonematales</taxon>
        <taxon>Aerosakkonemataceae</taxon>
        <taxon>Floridanema</taxon>
        <taxon>Floridanema evergladense</taxon>
    </lineage>
</organism>